<protein>
    <submittedName>
        <fullName evidence="1">Uncharacterized protein</fullName>
    </submittedName>
</protein>
<organism evidence="1">
    <name type="scientific">marine sediment metagenome</name>
    <dbReference type="NCBI Taxonomy" id="412755"/>
    <lineage>
        <taxon>unclassified sequences</taxon>
        <taxon>metagenomes</taxon>
        <taxon>ecological metagenomes</taxon>
    </lineage>
</organism>
<dbReference type="AlphaFoldDB" id="A0A0F8YE40"/>
<feature type="non-terminal residue" evidence="1">
    <location>
        <position position="175"/>
    </location>
</feature>
<accession>A0A0F8YE40</accession>
<sequence>MRKNTLLTNLLAWGFLFMLPLVVEGRERVSGWCEQGGNTITTGGLTSVESVQESFASCTVTVYDVGTLDLASIFSDDSGTVKSNPFTASSTGFWFFLADDARYDLRFSGGGISTPFTIGDILLNDTKNDVTTIVSVASSATPTFDASLGTIFTNTLTANVTSSTISNPVTGQRIT</sequence>
<dbReference type="EMBL" id="LAZR01053910">
    <property type="protein sequence ID" value="KKK79698.1"/>
    <property type="molecule type" value="Genomic_DNA"/>
</dbReference>
<evidence type="ECO:0000313" key="1">
    <source>
        <dbReference type="EMBL" id="KKK79698.1"/>
    </source>
</evidence>
<reference evidence="1" key="1">
    <citation type="journal article" date="2015" name="Nature">
        <title>Complex archaea that bridge the gap between prokaryotes and eukaryotes.</title>
        <authorList>
            <person name="Spang A."/>
            <person name="Saw J.H."/>
            <person name="Jorgensen S.L."/>
            <person name="Zaremba-Niedzwiedzka K."/>
            <person name="Martijn J."/>
            <person name="Lind A.E."/>
            <person name="van Eijk R."/>
            <person name="Schleper C."/>
            <person name="Guy L."/>
            <person name="Ettema T.J."/>
        </authorList>
    </citation>
    <scope>NUCLEOTIDE SEQUENCE</scope>
</reference>
<comment type="caution">
    <text evidence="1">The sequence shown here is derived from an EMBL/GenBank/DDBJ whole genome shotgun (WGS) entry which is preliminary data.</text>
</comment>
<proteinExistence type="predicted"/>
<gene>
    <name evidence="1" type="ORF">LCGC14_2830900</name>
</gene>
<name>A0A0F8YE40_9ZZZZ</name>